<dbReference type="InterPro" id="IPR035269">
    <property type="entry name" value="PSMD9"/>
</dbReference>
<protein>
    <recommendedName>
        <fullName evidence="2">26S proteasome non-ATPase regulatory subunit 9</fullName>
    </recommendedName>
    <alternativeName>
        <fullName evidence="4">26S proteasome regulatory subunit p27</fullName>
    </alternativeName>
</protein>
<dbReference type="Gene3D" id="2.30.42.10">
    <property type="match status" value="1"/>
</dbReference>
<dbReference type="GO" id="GO:0005737">
    <property type="term" value="C:cytoplasm"/>
    <property type="evidence" value="ECO:0007669"/>
    <property type="project" value="TreeGrafter"/>
</dbReference>
<dbReference type="OrthoDB" id="72325at2759"/>
<evidence type="ECO:0000259" key="8">
    <source>
        <dbReference type="Pfam" id="PF18265"/>
    </source>
</evidence>
<evidence type="ECO:0000256" key="2">
    <source>
        <dbReference type="ARBA" id="ARBA00014937"/>
    </source>
</evidence>
<name>A0A8T0A9C4_SILME</name>
<comment type="subunit">
    <text evidence="6">Interacts with PSMC3. Part of a transient complex (modulator) containing PSMD9, PSMC6 and PSMC3 formed during the assembly of the 26S proteasome.</text>
</comment>
<keyword evidence="10" id="KW-1185">Reference proteome</keyword>
<gene>
    <name evidence="9" type="ORF">HF521_014820</name>
</gene>
<dbReference type="EMBL" id="JABFDY010000027">
    <property type="protein sequence ID" value="KAF7687592.1"/>
    <property type="molecule type" value="Genomic_DNA"/>
</dbReference>
<dbReference type="PANTHER" id="PTHR12651">
    <property type="entry name" value="26S PROTEASOME NON-ATPASE REGULATORY SUBUNIT 9"/>
    <property type="match status" value="1"/>
</dbReference>
<dbReference type="FunFam" id="2.30.42.10:FF:000107">
    <property type="entry name" value="26S proteasome non-ATPase regulatory subunit 9"/>
    <property type="match status" value="1"/>
</dbReference>
<dbReference type="GO" id="GO:0005634">
    <property type="term" value="C:nucleus"/>
    <property type="evidence" value="ECO:0007669"/>
    <property type="project" value="TreeGrafter"/>
</dbReference>
<dbReference type="Pfam" id="PF18265">
    <property type="entry name" value="Nas2_N"/>
    <property type="match status" value="1"/>
</dbReference>
<dbReference type="AlphaFoldDB" id="A0A8T0A9C4"/>
<evidence type="ECO:0000256" key="4">
    <source>
        <dbReference type="ARBA" id="ARBA00030007"/>
    </source>
</evidence>
<evidence type="ECO:0000259" key="7">
    <source>
        <dbReference type="Pfam" id="PF17820"/>
    </source>
</evidence>
<evidence type="ECO:0000256" key="5">
    <source>
        <dbReference type="ARBA" id="ARBA00054581"/>
    </source>
</evidence>
<dbReference type="Gene3D" id="6.10.140.1710">
    <property type="match status" value="1"/>
</dbReference>
<dbReference type="PANTHER" id="PTHR12651:SF1">
    <property type="entry name" value="26S PROTEASOME NON-ATPASE REGULATORY SUBUNIT 9"/>
    <property type="match status" value="1"/>
</dbReference>
<dbReference type="Proteomes" id="UP000606274">
    <property type="component" value="Unassembled WGS sequence"/>
</dbReference>
<feature type="domain" description="PDZ" evidence="7">
    <location>
        <begin position="141"/>
        <end position="196"/>
    </location>
</feature>
<dbReference type="GO" id="GO:0070682">
    <property type="term" value="P:proteasome regulatory particle assembly"/>
    <property type="evidence" value="ECO:0007669"/>
    <property type="project" value="InterPro"/>
</dbReference>
<comment type="function">
    <text evidence="5">Acts as a chaperone during the assembly of the 26S proteasome, specifically of the base subcomplex of the PA700/19S regulatory complex (RC). During the base subcomplex assembly is part of an intermediate PSMD9:PSMC6:PSMC3 module, also known as modulator trimer complex; PSMD9 is released during the further base assembly process.</text>
</comment>
<dbReference type="InterPro" id="IPR041489">
    <property type="entry name" value="PDZ_6"/>
</dbReference>
<keyword evidence="3" id="KW-0143">Chaperone</keyword>
<proteinExistence type="inferred from homology"/>
<evidence type="ECO:0000313" key="10">
    <source>
        <dbReference type="Proteomes" id="UP000606274"/>
    </source>
</evidence>
<evidence type="ECO:0000313" key="9">
    <source>
        <dbReference type="EMBL" id="KAF7687592.1"/>
    </source>
</evidence>
<dbReference type="Pfam" id="PF17820">
    <property type="entry name" value="PDZ_6"/>
    <property type="match status" value="1"/>
</dbReference>
<dbReference type="InterPro" id="IPR040815">
    <property type="entry name" value="Nas2_N"/>
</dbReference>
<reference evidence="9" key="1">
    <citation type="submission" date="2020-08" db="EMBL/GenBank/DDBJ databases">
        <title>Chromosome-level assembly of Southern catfish (Silurus meridionalis) provides insights into visual adaptation to the nocturnal and benthic lifestyles.</title>
        <authorList>
            <person name="Zhang Y."/>
            <person name="Wang D."/>
            <person name="Peng Z."/>
        </authorList>
    </citation>
    <scope>NUCLEOTIDE SEQUENCE</scope>
    <source>
        <strain evidence="9">SWU-2019-XX</strain>
        <tissue evidence="9">Muscle</tissue>
    </source>
</reference>
<evidence type="ECO:0000256" key="6">
    <source>
        <dbReference type="ARBA" id="ARBA00062195"/>
    </source>
</evidence>
<dbReference type="InterPro" id="IPR036034">
    <property type="entry name" value="PDZ_sf"/>
</dbReference>
<comment type="caution">
    <text evidence="9">The sequence shown here is derived from an EMBL/GenBank/DDBJ whole genome shotgun (WGS) entry which is preliminary data.</text>
</comment>
<dbReference type="SUPFAM" id="SSF50156">
    <property type="entry name" value="PDZ domain-like"/>
    <property type="match status" value="1"/>
</dbReference>
<evidence type="ECO:0000256" key="1">
    <source>
        <dbReference type="ARBA" id="ARBA00005256"/>
    </source>
</evidence>
<sequence length="225" mass="25208">MARRTKFGQTAAMKMMEESSAEEAVVTMEDVQRLVKKKDEIEEQIKAYYEVLEDQGDVGMHAPLVDAEGYPRADVDLIQIRAARHSISCLQNDHKAIMVEIEEALHKLHARERAKREEDQSAARMERMEQDVPLPPPFARVDAVTRGSPAYQAGLCVGDEIIEFGSVNPSNFHNLQNIASVVQHSEGKSVSVAVIRNEQKVRLSLTPQRWSGKGLLGCNIIPLHR</sequence>
<evidence type="ECO:0000256" key="3">
    <source>
        <dbReference type="ARBA" id="ARBA00023186"/>
    </source>
</evidence>
<comment type="similarity">
    <text evidence="1">Belongs to the proteasome subunit p27 family.</text>
</comment>
<feature type="domain" description="Nas2 N-terminal" evidence="8">
    <location>
        <begin position="32"/>
        <end position="110"/>
    </location>
</feature>
<accession>A0A8T0A9C4</accession>
<organism evidence="9 10">
    <name type="scientific">Silurus meridionalis</name>
    <name type="common">Southern catfish</name>
    <name type="synonym">Silurus soldatovi meridionalis</name>
    <dbReference type="NCBI Taxonomy" id="175797"/>
    <lineage>
        <taxon>Eukaryota</taxon>
        <taxon>Metazoa</taxon>
        <taxon>Chordata</taxon>
        <taxon>Craniata</taxon>
        <taxon>Vertebrata</taxon>
        <taxon>Euteleostomi</taxon>
        <taxon>Actinopterygii</taxon>
        <taxon>Neopterygii</taxon>
        <taxon>Teleostei</taxon>
        <taxon>Ostariophysi</taxon>
        <taxon>Siluriformes</taxon>
        <taxon>Siluridae</taxon>
        <taxon>Silurus</taxon>
    </lineage>
</organism>